<keyword evidence="2 5" id="KW-0479">Metal-binding</keyword>
<evidence type="ECO:0000259" key="7">
    <source>
        <dbReference type="Pfam" id="PF08240"/>
    </source>
</evidence>
<dbReference type="OrthoDB" id="3941538at2759"/>
<comment type="similarity">
    <text evidence="5">Belongs to the zinc-containing alcohol dehydrogenase family.</text>
</comment>
<evidence type="ECO:0000256" key="5">
    <source>
        <dbReference type="RuleBase" id="RU361277"/>
    </source>
</evidence>
<dbReference type="EMBL" id="KV454412">
    <property type="protein sequence ID" value="ODQ64130.1"/>
    <property type="molecule type" value="Genomic_DNA"/>
</dbReference>
<dbReference type="STRING" id="857566.A0A1E3PFP5"/>
<dbReference type="InterPro" id="IPR013154">
    <property type="entry name" value="ADH-like_N"/>
</dbReference>
<keyword evidence="3 5" id="KW-0862">Zinc</keyword>
<evidence type="ECO:0000313" key="8">
    <source>
        <dbReference type="EMBL" id="ODQ64130.1"/>
    </source>
</evidence>
<feature type="domain" description="Alcohol dehydrogenase-like C-terminal" evidence="6">
    <location>
        <begin position="224"/>
        <end position="290"/>
    </location>
</feature>
<evidence type="ECO:0000313" key="9">
    <source>
        <dbReference type="Proteomes" id="UP000095009"/>
    </source>
</evidence>
<keyword evidence="4" id="KW-0560">Oxidoreductase</keyword>
<feature type="domain" description="Alcohol dehydrogenase-like N-terminal" evidence="7">
    <location>
        <begin position="54"/>
        <end position="184"/>
    </location>
</feature>
<sequence length="435" mass="47597">MNTAANFVEKQTSDRPVVVDTEANPSDGEMMALQWFGKENVAVNKVPIPKITNDRDVIVKVTGTTICGSDLHLYHGEILEMKPGDILGHEWCGIVEEVGPKVKNFKKNDRVVSSFQIGCGDCSYCKKDLTSMCDRTNTSKVQELMYGAASGGIYGYSHFTGGYAGGQAEYVRAPIADVNLLKIPNSVPDEKALYLSDIIPTSYHSVVCANIKEGDTVAIWGLGPIGLCAAKWAQLKGAKTIIGIDNVKDRLMKAESFGCKTINFDLVKDVVKGIFEIVPAGVDASIDAAGFRYSKGILHSVQRTLALETDTSETVNEAIKATKKFGTIALIADYVGYTNQFLIGGLMEKGITLRGCGQAPVQKYWHELMKKVESGEFDPSFILTHRFSIEEFKLLYKVFDEKKCGIEKVFVQTRFSSAPAKGTPQLSSVNELLKK</sequence>
<dbReference type="Pfam" id="PF08240">
    <property type="entry name" value="ADH_N"/>
    <property type="match status" value="1"/>
</dbReference>
<dbReference type="InterPro" id="IPR036291">
    <property type="entry name" value="NAD(P)-bd_dom_sf"/>
</dbReference>
<proteinExistence type="inferred from homology"/>
<evidence type="ECO:0000256" key="3">
    <source>
        <dbReference type="ARBA" id="ARBA00022833"/>
    </source>
</evidence>
<dbReference type="AlphaFoldDB" id="A0A1E3PFP5"/>
<evidence type="ECO:0000256" key="2">
    <source>
        <dbReference type="ARBA" id="ARBA00022723"/>
    </source>
</evidence>
<dbReference type="CDD" id="cd08283">
    <property type="entry name" value="FDH_like_1"/>
    <property type="match status" value="1"/>
</dbReference>
<dbReference type="InterPro" id="IPR013149">
    <property type="entry name" value="ADH-like_C"/>
</dbReference>
<accession>A0A1E3PFP5</accession>
<dbReference type="InterPro" id="IPR002328">
    <property type="entry name" value="ADH_Zn_CS"/>
</dbReference>
<organism evidence="8 9">
    <name type="scientific">Nadsonia fulvescens var. elongata DSM 6958</name>
    <dbReference type="NCBI Taxonomy" id="857566"/>
    <lineage>
        <taxon>Eukaryota</taxon>
        <taxon>Fungi</taxon>
        <taxon>Dikarya</taxon>
        <taxon>Ascomycota</taxon>
        <taxon>Saccharomycotina</taxon>
        <taxon>Dipodascomycetes</taxon>
        <taxon>Dipodascales</taxon>
        <taxon>Dipodascales incertae sedis</taxon>
        <taxon>Nadsonia</taxon>
    </lineage>
</organism>
<dbReference type="PANTHER" id="PTHR42813">
    <property type="entry name" value="ZINC-TYPE ALCOHOL DEHYDROGENASE-LIKE"/>
    <property type="match status" value="1"/>
</dbReference>
<dbReference type="Gene3D" id="3.90.180.10">
    <property type="entry name" value="Medium-chain alcohol dehydrogenases, catalytic domain"/>
    <property type="match status" value="1"/>
</dbReference>
<keyword evidence="9" id="KW-1185">Reference proteome</keyword>
<dbReference type="SUPFAM" id="SSF50129">
    <property type="entry name" value="GroES-like"/>
    <property type="match status" value="1"/>
</dbReference>
<dbReference type="InterPro" id="IPR011032">
    <property type="entry name" value="GroES-like_sf"/>
</dbReference>
<gene>
    <name evidence="8" type="ORF">NADFUDRAFT_47408</name>
</gene>
<comment type="cofactor">
    <cofactor evidence="1 5">
        <name>Zn(2+)</name>
        <dbReference type="ChEBI" id="CHEBI:29105"/>
    </cofactor>
</comment>
<evidence type="ECO:0000256" key="1">
    <source>
        <dbReference type="ARBA" id="ARBA00001947"/>
    </source>
</evidence>
<dbReference type="GO" id="GO:0016491">
    <property type="term" value="F:oxidoreductase activity"/>
    <property type="evidence" value="ECO:0007669"/>
    <property type="project" value="UniProtKB-KW"/>
</dbReference>
<dbReference type="GO" id="GO:0008270">
    <property type="term" value="F:zinc ion binding"/>
    <property type="evidence" value="ECO:0007669"/>
    <property type="project" value="InterPro"/>
</dbReference>
<dbReference type="Proteomes" id="UP000095009">
    <property type="component" value="Unassembled WGS sequence"/>
</dbReference>
<reference evidence="8 9" key="1">
    <citation type="journal article" date="2016" name="Proc. Natl. Acad. Sci. U.S.A.">
        <title>Comparative genomics of biotechnologically important yeasts.</title>
        <authorList>
            <person name="Riley R."/>
            <person name="Haridas S."/>
            <person name="Wolfe K.H."/>
            <person name="Lopes M.R."/>
            <person name="Hittinger C.T."/>
            <person name="Goeker M."/>
            <person name="Salamov A.A."/>
            <person name="Wisecaver J.H."/>
            <person name="Long T.M."/>
            <person name="Calvey C.H."/>
            <person name="Aerts A.L."/>
            <person name="Barry K.W."/>
            <person name="Choi C."/>
            <person name="Clum A."/>
            <person name="Coughlan A.Y."/>
            <person name="Deshpande S."/>
            <person name="Douglass A.P."/>
            <person name="Hanson S.J."/>
            <person name="Klenk H.-P."/>
            <person name="LaButti K.M."/>
            <person name="Lapidus A."/>
            <person name="Lindquist E.A."/>
            <person name="Lipzen A.M."/>
            <person name="Meier-Kolthoff J.P."/>
            <person name="Ohm R.A."/>
            <person name="Otillar R.P."/>
            <person name="Pangilinan J.L."/>
            <person name="Peng Y."/>
            <person name="Rokas A."/>
            <person name="Rosa C.A."/>
            <person name="Scheuner C."/>
            <person name="Sibirny A.A."/>
            <person name="Slot J.C."/>
            <person name="Stielow J.B."/>
            <person name="Sun H."/>
            <person name="Kurtzman C.P."/>
            <person name="Blackwell M."/>
            <person name="Grigoriev I.V."/>
            <person name="Jeffries T.W."/>
        </authorList>
    </citation>
    <scope>NUCLEOTIDE SEQUENCE [LARGE SCALE GENOMIC DNA]</scope>
    <source>
        <strain evidence="8 9">DSM 6958</strain>
    </source>
</reference>
<dbReference type="Pfam" id="PF00107">
    <property type="entry name" value="ADH_zinc_N"/>
    <property type="match status" value="1"/>
</dbReference>
<dbReference type="Gene3D" id="3.40.50.720">
    <property type="entry name" value="NAD(P)-binding Rossmann-like Domain"/>
    <property type="match status" value="1"/>
</dbReference>
<evidence type="ECO:0000256" key="4">
    <source>
        <dbReference type="ARBA" id="ARBA00023002"/>
    </source>
</evidence>
<protein>
    <submittedName>
        <fullName evidence="8">GroES-like protein</fullName>
    </submittedName>
</protein>
<name>A0A1E3PFP5_9ASCO</name>
<dbReference type="PROSITE" id="PS00059">
    <property type="entry name" value="ADH_ZINC"/>
    <property type="match status" value="1"/>
</dbReference>
<evidence type="ECO:0000259" key="6">
    <source>
        <dbReference type="Pfam" id="PF00107"/>
    </source>
</evidence>
<dbReference type="SUPFAM" id="SSF51735">
    <property type="entry name" value="NAD(P)-binding Rossmann-fold domains"/>
    <property type="match status" value="1"/>
</dbReference>
<dbReference type="PANTHER" id="PTHR42813:SF1">
    <property type="entry name" value="DEHYDROGENASE, PUTATIVE (AFU_ORTHOLOGUE AFUA_5G03930)-RELATED"/>
    <property type="match status" value="1"/>
</dbReference>